<keyword evidence="2" id="KW-1185">Reference proteome</keyword>
<proteinExistence type="predicted"/>
<accession>A0A1J1LH09</accession>
<dbReference type="EMBL" id="CZDF01000132">
    <property type="protein sequence ID" value="CUR31760.1"/>
    <property type="molecule type" value="Genomic_DNA"/>
</dbReference>
<gene>
    <name evidence="1" type="ORF">PL9214291353</name>
</gene>
<dbReference type="AlphaFoldDB" id="A0A1J1LH09"/>
<sequence length="56" mass="6627">MRAEERHLDTKLDDGVDALAVNESSNNYLNHHDPYILINKPLSILCYPLWYYNKSY</sequence>
<dbReference type="Proteomes" id="UP000184315">
    <property type="component" value="Unassembled WGS sequence"/>
</dbReference>
<name>A0A1J1LH09_9CYAN</name>
<organism evidence="1 2">
    <name type="scientific">Planktothrix tepida PCC 9214</name>
    <dbReference type="NCBI Taxonomy" id="671072"/>
    <lineage>
        <taxon>Bacteria</taxon>
        <taxon>Bacillati</taxon>
        <taxon>Cyanobacteriota</taxon>
        <taxon>Cyanophyceae</taxon>
        <taxon>Oscillatoriophycideae</taxon>
        <taxon>Oscillatoriales</taxon>
        <taxon>Microcoleaceae</taxon>
        <taxon>Planktothrix</taxon>
    </lineage>
</organism>
<protein>
    <submittedName>
        <fullName evidence="1">Uncharacterized protein</fullName>
    </submittedName>
</protein>
<evidence type="ECO:0000313" key="1">
    <source>
        <dbReference type="EMBL" id="CUR31760.1"/>
    </source>
</evidence>
<reference evidence="2" key="1">
    <citation type="submission" date="2015-10" db="EMBL/GenBank/DDBJ databases">
        <authorList>
            <person name="Regsiter A."/>
            <person name="william w."/>
        </authorList>
    </citation>
    <scope>NUCLEOTIDE SEQUENCE [LARGE SCALE GENOMIC DNA]</scope>
</reference>
<evidence type="ECO:0000313" key="2">
    <source>
        <dbReference type="Proteomes" id="UP000184315"/>
    </source>
</evidence>
<dbReference type="STRING" id="671072.PL9214291353"/>